<evidence type="ECO:0000313" key="2">
    <source>
        <dbReference type="Proteomes" id="UP000076632"/>
    </source>
</evidence>
<dbReference type="SUPFAM" id="SSF81383">
    <property type="entry name" value="F-box domain"/>
    <property type="match status" value="1"/>
</dbReference>
<reference evidence="1 2" key="1">
    <citation type="journal article" date="2016" name="Fungal Biol.">
        <title>The genome of Xylona heveae provides a window into fungal endophytism.</title>
        <authorList>
            <person name="Gazis R."/>
            <person name="Kuo A."/>
            <person name="Riley R."/>
            <person name="LaButti K."/>
            <person name="Lipzen A."/>
            <person name="Lin J."/>
            <person name="Amirebrahimi M."/>
            <person name="Hesse C.N."/>
            <person name="Spatafora J.W."/>
            <person name="Henrissat B."/>
            <person name="Hainaut M."/>
            <person name="Grigoriev I.V."/>
            <person name="Hibbett D.S."/>
        </authorList>
    </citation>
    <scope>NUCLEOTIDE SEQUENCE [LARGE SCALE GENOMIC DNA]</scope>
    <source>
        <strain evidence="1 2">TC161</strain>
    </source>
</reference>
<dbReference type="OrthoDB" id="1928087at2759"/>
<gene>
    <name evidence="1" type="ORF">L228DRAFT_245721</name>
</gene>
<dbReference type="InParanoid" id="A0A165ID36"/>
<dbReference type="GeneID" id="28897372"/>
<proteinExistence type="predicted"/>
<sequence>MGAELAAHPPYVTTAFSFMTPLTVSAANRNIWNVFVNGKWYRQRYRNARVCNLDEPATFEFIQKAQKYGISADGFDEVPFACPLHTDLDFVYTLNLDKKVVTVSTWEALPGGALTISVLQLDLKDVREPKDLDLENFRRNGAQPLSKYTEKTAHLQMAVGADTDLRIEIEPPTSMNELQFGIFVDFVFQWKFFFDDRLAWAPPSPLFDTLAIAILRLAAWDFEVSPKVGRESLALISSPMAYPSWNAPSDQIYWFHGFLIVQCADLITPSSRLAGVKLAQDQVQNQCAKGRRVHAILISLESVAFAEIDEKSTRCSSAVPLVTNTSTTTCSPGFRILTHVLTSPCWKEDLALSEQSFLSTLPPELLSMVLDTLEPLDNVSLAQASSVLARWYYSSIPQMDKMSILRFYTSFPCCGISSDVKDDCIWCTSCFTWQHVSCIGGELPEFSSSGSTISIPSCNRCGSEEDEKGLVPGALGVTDRRRRGMGCRVRAHNRTYYMKLDTRTFAQHDYAIYFNGQLSGLVYKLESAGWE</sequence>
<dbReference type="RefSeq" id="XP_018190284.1">
    <property type="nucleotide sequence ID" value="XM_018332235.1"/>
</dbReference>
<dbReference type="AlphaFoldDB" id="A0A165ID36"/>
<dbReference type="Proteomes" id="UP000076632">
    <property type="component" value="Unassembled WGS sequence"/>
</dbReference>
<evidence type="ECO:0000313" key="1">
    <source>
        <dbReference type="EMBL" id="KZF24729.1"/>
    </source>
</evidence>
<name>A0A165ID36_XYLHT</name>
<dbReference type="EMBL" id="KV407456">
    <property type="protein sequence ID" value="KZF24729.1"/>
    <property type="molecule type" value="Genomic_DNA"/>
</dbReference>
<accession>A0A165ID36</accession>
<dbReference type="InterPro" id="IPR036047">
    <property type="entry name" value="F-box-like_dom_sf"/>
</dbReference>
<keyword evidence="2" id="KW-1185">Reference proteome</keyword>
<dbReference type="OMA" id="VERWYYS"/>
<evidence type="ECO:0008006" key="3">
    <source>
        <dbReference type="Google" id="ProtNLM"/>
    </source>
</evidence>
<organism evidence="1 2">
    <name type="scientific">Xylona heveae (strain CBS 132557 / TC161)</name>
    <dbReference type="NCBI Taxonomy" id="1328760"/>
    <lineage>
        <taxon>Eukaryota</taxon>
        <taxon>Fungi</taxon>
        <taxon>Dikarya</taxon>
        <taxon>Ascomycota</taxon>
        <taxon>Pezizomycotina</taxon>
        <taxon>Xylonomycetes</taxon>
        <taxon>Xylonales</taxon>
        <taxon>Xylonaceae</taxon>
        <taxon>Xylona</taxon>
    </lineage>
</organism>
<protein>
    <recommendedName>
        <fullName evidence="3">F-box domain-containing protein</fullName>
    </recommendedName>
</protein>